<proteinExistence type="predicted"/>
<evidence type="ECO:0000313" key="1">
    <source>
        <dbReference type="EMBL" id="KAF3956880.1"/>
    </source>
</evidence>
<protein>
    <submittedName>
        <fullName evidence="1">Uncharacterized protein</fullName>
    </submittedName>
</protein>
<name>A0A8J4QPK6_9ROSI</name>
<comment type="caution">
    <text evidence="1">The sequence shown here is derived from an EMBL/GenBank/DDBJ whole genome shotgun (WGS) entry which is preliminary data.</text>
</comment>
<dbReference type="EMBL" id="JRKL02002968">
    <property type="protein sequence ID" value="KAF3956880.1"/>
    <property type="molecule type" value="Genomic_DNA"/>
</dbReference>
<sequence length="71" mass="8352">MLRNRKETKNLREGLGRIFGLRFVPPSTDCTGSESRIFQLTLHVELWRTPLEWKERGKESLINIRLGKREG</sequence>
<reference evidence="1" key="1">
    <citation type="submission" date="2020-03" db="EMBL/GenBank/DDBJ databases">
        <title>Castanea mollissima Vanexum genome sequencing.</title>
        <authorList>
            <person name="Staton M."/>
        </authorList>
    </citation>
    <scope>NUCLEOTIDE SEQUENCE</scope>
    <source>
        <tissue evidence="1">Leaf</tissue>
    </source>
</reference>
<keyword evidence="2" id="KW-1185">Reference proteome</keyword>
<organism evidence="1 2">
    <name type="scientific">Castanea mollissima</name>
    <name type="common">Chinese chestnut</name>
    <dbReference type="NCBI Taxonomy" id="60419"/>
    <lineage>
        <taxon>Eukaryota</taxon>
        <taxon>Viridiplantae</taxon>
        <taxon>Streptophyta</taxon>
        <taxon>Embryophyta</taxon>
        <taxon>Tracheophyta</taxon>
        <taxon>Spermatophyta</taxon>
        <taxon>Magnoliopsida</taxon>
        <taxon>eudicotyledons</taxon>
        <taxon>Gunneridae</taxon>
        <taxon>Pentapetalae</taxon>
        <taxon>rosids</taxon>
        <taxon>fabids</taxon>
        <taxon>Fagales</taxon>
        <taxon>Fagaceae</taxon>
        <taxon>Castanea</taxon>
    </lineage>
</organism>
<dbReference type="Proteomes" id="UP000737018">
    <property type="component" value="Unassembled WGS sequence"/>
</dbReference>
<gene>
    <name evidence="1" type="ORF">CMV_018043</name>
</gene>
<accession>A0A8J4QPK6</accession>
<dbReference type="AlphaFoldDB" id="A0A8J4QPK6"/>
<evidence type="ECO:0000313" key="2">
    <source>
        <dbReference type="Proteomes" id="UP000737018"/>
    </source>
</evidence>